<dbReference type="EC" id="2.3.1.234" evidence="8"/>
<feature type="binding site" evidence="8">
    <location>
        <position position="167"/>
    </location>
    <ligand>
        <name>Fe cation</name>
        <dbReference type="ChEBI" id="CHEBI:24875"/>
    </ligand>
</feature>
<comment type="caution">
    <text evidence="10">The sequence shown here is derived from an EMBL/GenBank/DDBJ whole genome shotgun (WGS) entry which is preliminary data.</text>
</comment>
<evidence type="ECO:0000313" key="10">
    <source>
        <dbReference type="EMBL" id="OGZ62804.1"/>
    </source>
</evidence>
<gene>
    <name evidence="8" type="primary">tsaD</name>
    <name evidence="10" type="ORF">A3H51_02310</name>
</gene>
<dbReference type="InterPro" id="IPR017860">
    <property type="entry name" value="Peptidase_M22_CS"/>
</dbReference>
<evidence type="ECO:0000256" key="5">
    <source>
        <dbReference type="ARBA" id="ARBA00023004"/>
    </source>
</evidence>
<comment type="subcellular location">
    <subcellularLocation>
        <location evidence="8">Cytoplasm</location>
    </subcellularLocation>
</comment>
<dbReference type="Proteomes" id="UP000178509">
    <property type="component" value="Unassembled WGS sequence"/>
</dbReference>
<feature type="binding site" evidence="8">
    <location>
        <position position="171"/>
    </location>
    <ligand>
        <name>Fe cation</name>
        <dbReference type="ChEBI" id="CHEBI:24875"/>
    </ligand>
</feature>
<reference evidence="10 11" key="1">
    <citation type="journal article" date="2016" name="Nat. Commun.">
        <title>Thousands of microbial genomes shed light on interconnected biogeochemical processes in an aquifer system.</title>
        <authorList>
            <person name="Anantharaman K."/>
            <person name="Brown C.T."/>
            <person name="Hug L.A."/>
            <person name="Sharon I."/>
            <person name="Castelle C.J."/>
            <person name="Probst A.J."/>
            <person name="Thomas B.C."/>
            <person name="Singh A."/>
            <person name="Wilkins M.J."/>
            <person name="Karaoz U."/>
            <person name="Brodie E.L."/>
            <person name="Williams K.H."/>
            <person name="Hubbard S.S."/>
            <person name="Banfield J.F."/>
        </authorList>
    </citation>
    <scope>NUCLEOTIDE SEQUENCE [LARGE SCALE GENOMIC DNA]</scope>
</reference>
<keyword evidence="3 8" id="KW-0819">tRNA processing</keyword>
<evidence type="ECO:0000256" key="1">
    <source>
        <dbReference type="ARBA" id="ARBA00022490"/>
    </source>
</evidence>
<feature type="binding site" evidence="8">
    <location>
        <position position="373"/>
    </location>
    <ligand>
        <name>substrate</name>
    </ligand>
</feature>
<sequence>MRILGIETSCDETALALVEANGKNPPVFNVLKNVISSQIDVHKEYGGVVPSLARREHAKNLIPALYEALELDYKNYKLQITNYKQITNSKFKIQKPNNLKSNTYNLLSRYPEMLEEFKKKIVPLPRPNLNLIAVTHGPGLEPALWVGVNFARALSALWDIPLIGVDHMEGHIAVNLLQYGNSKFETRNTKQTPNSKTQITNIRMSRIRSAGSQSPEFVEGRSEKLDFPAVALAVSGGHTQLILVKNWMDYELLGETLDDAAGEAFDKVARMLELPFPGGPEIEKIAKNGNPKAFDFPHPMEKSGDYNFSFSGLKTAVKYTIDKMTKKELEKQKANLAASFQQTATDVLTNKTLKAAKEYNANTVMLAGGVAANQYLKNTLKVEIEKQLPSVQYLVPEIKLATDNGVMIAIAGYLRYINGEKSDWKTLEADSNRLITD</sequence>
<evidence type="ECO:0000256" key="6">
    <source>
        <dbReference type="ARBA" id="ARBA00023315"/>
    </source>
</evidence>
<feature type="binding site" evidence="8">
    <location>
        <begin position="233"/>
        <end position="237"/>
    </location>
    <ligand>
        <name>substrate</name>
    </ligand>
</feature>
<keyword evidence="6 8" id="KW-0012">Acyltransferase</keyword>
<dbReference type="PANTHER" id="PTHR11735:SF6">
    <property type="entry name" value="TRNA N6-ADENOSINE THREONYLCARBAMOYLTRANSFERASE, MITOCHONDRIAL"/>
    <property type="match status" value="1"/>
</dbReference>
<evidence type="ECO:0000256" key="4">
    <source>
        <dbReference type="ARBA" id="ARBA00022723"/>
    </source>
</evidence>
<dbReference type="FunFam" id="3.30.420.40:FF:000040">
    <property type="entry name" value="tRNA N6-adenosine threonylcarbamoyltransferase"/>
    <property type="match status" value="1"/>
</dbReference>
<organism evidence="10 11">
    <name type="scientific">Candidatus Spechtbacteria bacterium RIFCSPLOWO2_02_FULL_38_8</name>
    <dbReference type="NCBI Taxonomy" id="1802164"/>
    <lineage>
        <taxon>Bacteria</taxon>
        <taxon>Candidatus Spechtiibacteriota</taxon>
    </lineage>
</organism>
<dbReference type="GO" id="GO:0061711">
    <property type="term" value="F:tRNA N(6)-L-threonylcarbamoyladenine synthase activity"/>
    <property type="evidence" value="ECO:0007669"/>
    <property type="project" value="UniProtKB-EC"/>
</dbReference>
<feature type="domain" description="Gcp-like" evidence="9">
    <location>
        <begin position="223"/>
        <end position="409"/>
    </location>
</feature>
<protein>
    <recommendedName>
        <fullName evidence="8">tRNA N6-adenosine threonylcarbamoyltransferase</fullName>
        <ecNumber evidence="8">2.3.1.234</ecNumber>
    </recommendedName>
    <alternativeName>
        <fullName evidence="8">N6-L-threonylcarbamoyladenine synthase</fullName>
        <shortName evidence="8">t(6)A synthase</shortName>
    </alternativeName>
    <alternativeName>
        <fullName evidence="8">t(6)A37 threonylcarbamoyladenosine biosynthesis protein TsaD</fullName>
    </alternativeName>
    <alternativeName>
        <fullName evidence="8">tRNA threonylcarbamoyladenosine biosynthesis protein TsaD</fullName>
    </alternativeName>
</protein>
<dbReference type="InterPro" id="IPR017861">
    <property type="entry name" value="KAE1/TsaD"/>
</dbReference>
<comment type="catalytic activity">
    <reaction evidence="7 8">
        <text>L-threonylcarbamoyladenylate + adenosine(37) in tRNA = N(6)-L-threonylcarbamoyladenosine(37) in tRNA + AMP + H(+)</text>
        <dbReference type="Rhea" id="RHEA:37059"/>
        <dbReference type="Rhea" id="RHEA-COMP:10162"/>
        <dbReference type="Rhea" id="RHEA-COMP:10163"/>
        <dbReference type="ChEBI" id="CHEBI:15378"/>
        <dbReference type="ChEBI" id="CHEBI:73682"/>
        <dbReference type="ChEBI" id="CHEBI:74411"/>
        <dbReference type="ChEBI" id="CHEBI:74418"/>
        <dbReference type="ChEBI" id="CHEBI:456215"/>
        <dbReference type="EC" id="2.3.1.234"/>
    </reaction>
</comment>
<dbReference type="SUPFAM" id="SSF53067">
    <property type="entry name" value="Actin-like ATPase domain"/>
    <property type="match status" value="3"/>
</dbReference>
<proteinExistence type="inferred from homology"/>
<comment type="cofactor">
    <cofactor evidence="8">
        <name>Fe(2+)</name>
        <dbReference type="ChEBI" id="CHEBI:29033"/>
    </cofactor>
    <text evidence="8">Binds 1 Fe(2+) ion per subunit.</text>
</comment>
<dbReference type="InterPro" id="IPR000905">
    <property type="entry name" value="Gcp-like_dom"/>
</dbReference>
<dbReference type="PROSITE" id="PS01016">
    <property type="entry name" value="GLYCOPROTEASE"/>
    <property type="match status" value="1"/>
</dbReference>
<comment type="similarity">
    <text evidence="8">Belongs to the KAE1 / TsaD family.</text>
</comment>
<dbReference type="Gene3D" id="3.30.420.40">
    <property type="match status" value="3"/>
</dbReference>
<name>A0A1G2HJW1_9BACT</name>
<keyword evidence="1 8" id="KW-0963">Cytoplasm</keyword>
<dbReference type="PANTHER" id="PTHR11735">
    <property type="entry name" value="TRNA N6-ADENOSINE THREONYLCARBAMOYLTRANSFERASE"/>
    <property type="match status" value="1"/>
</dbReference>
<evidence type="ECO:0000313" key="11">
    <source>
        <dbReference type="Proteomes" id="UP000178509"/>
    </source>
</evidence>
<accession>A0A1G2HJW1</accession>
<feature type="binding site" evidence="8">
    <location>
        <position position="279"/>
    </location>
    <ligand>
        <name>substrate</name>
    </ligand>
</feature>
<dbReference type="NCBIfam" id="TIGR00329">
    <property type="entry name" value="gcp_kae1"/>
    <property type="match status" value="1"/>
</dbReference>
<dbReference type="GO" id="GO:0005737">
    <property type="term" value="C:cytoplasm"/>
    <property type="evidence" value="ECO:0007669"/>
    <property type="project" value="UniProtKB-SubCell"/>
</dbReference>
<dbReference type="EMBL" id="MHOJ01000010">
    <property type="protein sequence ID" value="OGZ62804.1"/>
    <property type="molecule type" value="Genomic_DNA"/>
</dbReference>
<dbReference type="CDD" id="cd24133">
    <property type="entry name" value="ASKHA_NBD_TsaD_bac"/>
    <property type="match status" value="1"/>
</dbReference>
<feature type="binding site" evidence="8">
    <location>
        <position position="403"/>
    </location>
    <ligand>
        <name>Fe cation</name>
        <dbReference type="ChEBI" id="CHEBI:24875"/>
    </ligand>
</feature>
<feature type="domain" description="Gcp-like" evidence="9">
    <location>
        <begin position="29"/>
        <end position="70"/>
    </location>
</feature>
<evidence type="ECO:0000256" key="3">
    <source>
        <dbReference type="ARBA" id="ARBA00022694"/>
    </source>
</evidence>
<dbReference type="STRING" id="1802164.A3H51_02310"/>
<keyword evidence="5 8" id="KW-0408">Iron</keyword>
<evidence type="ECO:0000259" key="9">
    <source>
        <dbReference type="Pfam" id="PF00814"/>
    </source>
</evidence>
<evidence type="ECO:0000256" key="8">
    <source>
        <dbReference type="HAMAP-Rule" id="MF_01445"/>
    </source>
</evidence>
<feature type="binding site" evidence="8">
    <location>
        <position position="266"/>
    </location>
    <ligand>
        <name>substrate</name>
    </ligand>
</feature>
<dbReference type="GO" id="GO:0005506">
    <property type="term" value="F:iron ion binding"/>
    <property type="evidence" value="ECO:0007669"/>
    <property type="project" value="UniProtKB-UniRule"/>
</dbReference>
<dbReference type="HAMAP" id="MF_01445">
    <property type="entry name" value="TsaD"/>
    <property type="match status" value="1"/>
</dbReference>
<feature type="domain" description="Gcp-like" evidence="9">
    <location>
        <begin position="127"/>
        <end position="179"/>
    </location>
</feature>
<feature type="binding site" evidence="8">
    <location>
        <position position="283"/>
    </location>
    <ligand>
        <name>substrate</name>
    </ligand>
</feature>
<comment type="function">
    <text evidence="8">Required for the formation of a threonylcarbamoyl group on adenosine at position 37 (t(6)A37) in tRNAs that read codons beginning with adenine. Is involved in the transfer of the threonylcarbamoyl moiety of threonylcarbamoyl-AMP (TC-AMP) to the N6 group of A37, together with TsaE and TsaB. TsaD likely plays a direct catalytic role in this reaction.</text>
</comment>
<dbReference type="GO" id="GO:0002949">
    <property type="term" value="P:tRNA threonylcarbamoyladenosine modification"/>
    <property type="evidence" value="ECO:0007669"/>
    <property type="project" value="UniProtKB-UniRule"/>
</dbReference>
<dbReference type="Pfam" id="PF00814">
    <property type="entry name" value="TsaD"/>
    <property type="match status" value="3"/>
</dbReference>
<dbReference type="AlphaFoldDB" id="A0A1G2HJW1"/>
<evidence type="ECO:0000256" key="2">
    <source>
        <dbReference type="ARBA" id="ARBA00022679"/>
    </source>
</evidence>
<evidence type="ECO:0000256" key="7">
    <source>
        <dbReference type="ARBA" id="ARBA00048117"/>
    </source>
</evidence>
<keyword evidence="2 8" id="KW-0808">Transferase</keyword>
<keyword evidence="4 8" id="KW-0479">Metal-binding</keyword>
<dbReference type="InterPro" id="IPR043129">
    <property type="entry name" value="ATPase_NBD"/>
</dbReference>
<dbReference type="InterPro" id="IPR022450">
    <property type="entry name" value="TsaD"/>
</dbReference>